<reference evidence="1 2" key="1">
    <citation type="submission" date="2019-08" db="EMBL/GenBank/DDBJ databases">
        <title>Parahaliea maris sp. nov., isolated from the surface seawater.</title>
        <authorList>
            <person name="Liu Y."/>
        </authorList>
    </citation>
    <scope>NUCLEOTIDE SEQUENCE [LARGE SCALE GENOMIC DNA]</scope>
    <source>
        <strain evidence="1 2">S2-26</strain>
    </source>
</reference>
<dbReference type="Pfam" id="PF20159">
    <property type="entry name" value="YidB"/>
    <property type="match status" value="1"/>
</dbReference>
<evidence type="ECO:0000313" key="1">
    <source>
        <dbReference type="EMBL" id="TXS93264.1"/>
    </source>
</evidence>
<accession>A0A5C8ZZV5</accession>
<evidence type="ECO:0008006" key="3">
    <source>
        <dbReference type="Google" id="ProtNLM"/>
    </source>
</evidence>
<dbReference type="Proteomes" id="UP000321933">
    <property type="component" value="Unassembled WGS sequence"/>
</dbReference>
<dbReference type="SUPFAM" id="SSF140804">
    <property type="entry name" value="YidB-like"/>
    <property type="match status" value="1"/>
</dbReference>
<comment type="caution">
    <text evidence="1">The sequence shown here is derived from an EMBL/GenBank/DDBJ whole genome shotgun (WGS) entry which is preliminary data.</text>
</comment>
<protein>
    <recommendedName>
        <fullName evidence="3">DUF937 domain-containing protein</fullName>
    </recommendedName>
</protein>
<dbReference type="OrthoDB" id="5957313at2"/>
<dbReference type="EMBL" id="VRYZ01000002">
    <property type="protein sequence ID" value="TXS93264.1"/>
    <property type="molecule type" value="Genomic_DNA"/>
</dbReference>
<dbReference type="InterPro" id="IPR045372">
    <property type="entry name" value="YidB"/>
</dbReference>
<organism evidence="1 2">
    <name type="scientific">Parahaliea aestuarii</name>
    <dbReference type="NCBI Taxonomy" id="1852021"/>
    <lineage>
        <taxon>Bacteria</taxon>
        <taxon>Pseudomonadati</taxon>
        <taxon>Pseudomonadota</taxon>
        <taxon>Gammaproteobacteria</taxon>
        <taxon>Cellvibrionales</taxon>
        <taxon>Halieaceae</taxon>
        <taxon>Parahaliea</taxon>
    </lineage>
</organism>
<dbReference type="InterPro" id="IPR027405">
    <property type="entry name" value="YidB-like"/>
</dbReference>
<dbReference type="RefSeq" id="WP_148063200.1">
    <property type="nucleotide sequence ID" value="NZ_VRYZ01000002.1"/>
</dbReference>
<evidence type="ECO:0000313" key="2">
    <source>
        <dbReference type="Proteomes" id="UP000321933"/>
    </source>
</evidence>
<gene>
    <name evidence="1" type="ORF">FVW59_05330</name>
</gene>
<keyword evidence="2" id="KW-1185">Reference proteome</keyword>
<dbReference type="Gene3D" id="1.10.10.690">
    <property type="entry name" value="YidB-like"/>
    <property type="match status" value="1"/>
</dbReference>
<proteinExistence type="predicted"/>
<name>A0A5C8ZZV5_9GAMM</name>
<dbReference type="AlphaFoldDB" id="A0A5C8ZZV5"/>
<sequence length="138" mass="13471">MDLIELGAQLLSDNLGLTVDSDTIRSALSGLLGDGQGGIDLAGLASQMMASGGLQSALESWLGDGANAPISASSIMDILGEGNVADFAGKVGTDTGTAAQGLSDVLPQLMDKASSGGSLLQSSGGLGGLMNAASAFLK</sequence>